<accession>A0A6L6XLC9</accession>
<comment type="caution">
    <text evidence="7">The sequence shown here is derived from an EMBL/GenBank/DDBJ whole genome shotgun (WGS) entry which is preliminary data.</text>
</comment>
<feature type="domain" description="DUF1232" evidence="6">
    <location>
        <begin position="68"/>
        <end position="103"/>
    </location>
</feature>
<keyword evidence="3 5" id="KW-1133">Transmembrane helix</keyword>
<protein>
    <submittedName>
        <fullName evidence="7">DUF1232 domain-containing protein</fullName>
    </submittedName>
</protein>
<evidence type="ECO:0000313" key="7">
    <source>
        <dbReference type="EMBL" id="MVQ47994.1"/>
    </source>
</evidence>
<proteinExistence type="predicted"/>
<feature type="transmembrane region" description="Helical" evidence="5">
    <location>
        <begin position="6"/>
        <end position="29"/>
    </location>
</feature>
<dbReference type="Proteomes" id="UP000473525">
    <property type="component" value="Unassembled WGS sequence"/>
</dbReference>
<keyword evidence="2 5" id="KW-0812">Transmembrane</keyword>
<evidence type="ECO:0000259" key="6">
    <source>
        <dbReference type="Pfam" id="PF06803"/>
    </source>
</evidence>
<dbReference type="GO" id="GO:0012505">
    <property type="term" value="C:endomembrane system"/>
    <property type="evidence" value="ECO:0007669"/>
    <property type="project" value="UniProtKB-SubCell"/>
</dbReference>
<dbReference type="Pfam" id="PF06803">
    <property type="entry name" value="DUF1232"/>
    <property type="match status" value="1"/>
</dbReference>
<dbReference type="AlphaFoldDB" id="A0A6L6XLC9"/>
<reference evidence="7 8" key="1">
    <citation type="submission" date="2019-12" db="EMBL/GenBank/DDBJ databases">
        <authorList>
            <person name="Huq M.A."/>
        </authorList>
    </citation>
    <scope>NUCLEOTIDE SEQUENCE [LARGE SCALE GENOMIC DNA]</scope>
    <source>
        <strain evidence="7 8">MAH-18</strain>
    </source>
</reference>
<sequence length="138" mass="14910">MTGTWWQALLGVTAGLLAVWLLLVAALALHARRTGRRVSLADAVRLLPDVLRLLRRLAADPGLPRSVRAWLWLLLAYVALPIDLVPDFVPVLGYADDVVVIALVLRHVVRRAGPEALERHWPGTPDGLAVVKALAGAG</sequence>
<organism evidence="7 8">
    <name type="scientific">Nocardioides agri</name>
    <dbReference type="NCBI Taxonomy" id="2682843"/>
    <lineage>
        <taxon>Bacteria</taxon>
        <taxon>Bacillati</taxon>
        <taxon>Actinomycetota</taxon>
        <taxon>Actinomycetes</taxon>
        <taxon>Propionibacteriales</taxon>
        <taxon>Nocardioidaceae</taxon>
        <taxon>Nocardioides</taxon>
    </lineage>
</organism>
<dbReference type="InterPro" id="IPR010652">
    <property type="entry name" value="DUF1232"/>
</dbReference>
<evidence type="ECO:0000256" key="4">
    <source>
        <dbReference type="ARBA" id="ARBA00023136"/>
    </source>
</evidence>
<evidence type="ECO:0000256" key="5">
    <source>
        <dbReference type="SAM" id="Phobius"/>
    </source>
</evidence>
<keyword evidence="8" id="KW-1185">Reference proteome</keyword>
<evidence type="ECO:0000313" key="8">
    <source>
        <dbReference type="Proteomes" id="UP000473525"/>
    </source>
</evidence>
<evidence type="ECO:0000256" key="1">
    <source>
        <dbReference type="ARBA" id="ARBA00004127"/>
    </source>
</evidence>
<dbReference type="RefSeq" id="WP_181644831.1">
    <property type="nucleotide sequence ID" value="NZ_WSEK01000004.1"/>
</dbReference>
<name>A0A6L6XLC9_9ACTN</name>
<evidence type="ECO:0000256" key="3">
    <source>
        <dbReference type="ARBA" id="ARBA00022989"/>
    </source>
</evidence>
<dbReference type="EMBL" id="WSEK01000004">
    <property type="protein sequence ID" value="MVQ47994.1"/>
    <property type="molecule type" value="Genomic_DNA"/>
</dbReference>
<evidence type="ECO:0000256" key="2">
    <source>
        <dbReference type="ARBA" id="ARBA00022692"/>
    </source>
</evidence>
<keyword evidence="4 5" id="KW-0472">Membrane</keyword>
<comment type="subcellular location">
    <subcellularLocation>
        <location evidence="1">Endomembrane system</location>
        <topology evidence="1">Multi-pass membrane protein</topology>
    </subcellularLocation>
</comment>
<gene>
    <name evidence="7" type="ORF">GON03_02300</name>
</gene>